<evidence type="ECO:0000256" key="4">
    <source>
        <dbReference type="ARBA" id="ARBA00022692"/>
    </source>
</evidence>
<dbReference type="AlphaFoldDB" id="A0AAQ3JR64"/>
<dbReference type="SMART" id="SM00239">
    <property type="entry name" value="C2"/>
    <property type="match status" value="2"/>
</dbReference>
<dbReference type="GO" id="GO:0005783">
    <property type="term" value="C:endoplasmic reticulum"/>
    <property type="evidence" value="ECO:0007669"/>
    <property type="project" value="TreeGrafter"/>
</dbReference>
<comment type="similarity">
    <text evidence="2">Belongs to the synaptotagmin family.</text>
</comment>
<dbReference type="CDD" id="cd21677">
    <property type="entry name" value="SMP_SYT"/>
    <property type="match status" value="1"/>
</dbReference>
<dbReference type="InterPro" id="IPR045050">
    <property type="entry name" value="Synaptotagmin_plant"/>
</dbReference>
<dbReference type="PANTHER" id="PTHR10774">
    <property type="entry name" value="EXTENDED SYNAPTOTAGMIN-RELATED"/>
    <property type="match status" value="1"/>
</dbReference>
<evidence type="ECO:0000256" key="1">
    <source>
        <dbReference type="ARBA" id="ARBA00004167"/>
    </source>
</evidence>
<dbReference type="InterPro" id="IPR035892">
    <property type="entry name" value="C2_domain_sf"/>
</dbReference>
<evidence type="ECO:0000256" key="6">
    <source>
        <dbReference type="ARBA" id="ARBA00022737"/>
    </source>
</evidence>
<protein>
    <submittedName>
        <fullName evidence="15">Synaptotagmin-2</fullName>
    </submittedName>
</protein>
<evidence type="ECO:0000256" key="2">
    <source>
        <dbReference type="ARBA" id="ARBA00006996"/>
    </source>
</evidence>
<feature type="domain" description="C2" evidence="13">
    <location>
        <begin position="262"/>
        <end position="384"/>
    </location>
</feature>
<dbReference type="PANTHER" id="PTHR10774:SF188">
    <property type="entry name" value="SYNAPTOTAGMIN-2"/>
    <property type="match status" value="1"/>
</dbReference>
<evidence type="ECO:0000259" key="14">
    <source>
        <dbReference type="PROSITE" id="PS51847"/>
    </source>
</evidence>
<dbReference type="PROSITE" id="PS51847">
    <property type="entry name" value="SMP"/>
    <property type="match status" value="1"/>
</dbReference>
<keyword evidence="4 12" id="KW-0812">Transmembrane</keyword>
<feature type="domain" description="SMP-LTD" evidence="14">
    <location>
        <begin position="89"/>
        <end position="271"/>
    </location>
</feature>
<proteinExistence type="inferred from homology"/>
<evidence type="ECO:0000256" key="11">
    <source>
        <dbReference type="ARBA" id="ARBA00023136"/>
    </source>
</evidence>
<evidence type="ECO:0000313" key="15">
    <source>
        <dbReference type="EMBL" id="WOK94686.1"/>
    </source>
</evidence>
<dbReference type="Pfam" id="PF00168">
    <property type="entry name" value="C2"/>
    <property type="match status" value="2"/>
</dbReference>
<dbReference type="SUPFAM" id="SSF49562">
    <property type="entry name" value="C2 domain (Calcium/lipid-binding domain, CaLB)"/>
    <property type="match status" value="2"/>
</dbReference>
<dbReference type="InterPro" id="IPR000008">
    <property type="entry name" value="C2_dom"/>
</dbReference>
<feature type="transmembrane region" description="Helical" evidence="12">
    <location>
        <begin position="21"/>
        <end position="51"/>
    </location>
</feature>
<dbReference type="FunFam" id="2.60.40.150:FF:000102">
    <property type="entry name" value="Synaptotagmin-2 isoform A"/>
    <property type="match status" value="1"/>
</dbReference>
<evidence type="ECO:0000259" key="13">
    <source>
        <dbReference type="PROSITE" id="PS50004"/>
    </source>
</evidence>
<evidence type="ECO:0000256" key="9">
    <source>
        <dbReference type="ARBA" id="ARBA00023055"/>
    </source>
</evidence>
<gene>
    <name evidence="15" type="ORF">Cni_G03391</name>
</gene>
<dbReference type="FunFam" id="2.60.40.150:FF:000066">
    <property type="entry name" value="Extended synaptotagmin-2"/>
    <property type="match status" value="1"/>
</dbReference>
<comment type="subcellular location">
    <subcellularLocation>
        <location evidence="1">Membrane</location>
        <topology evidence="1">Single-pass membrane protein</topology>
    </subcellularLocation>
</comment>
<dbReference type="InterPro" id="IPR031468">
    <property type="entry name" value="SMP_LBD"/>
</dbReference>
<dbReference type="Proteomes" id="UP001327560">
    <property type="component" value="Chromosome 1"/>
</dbReference>
<dbReference type="GO" id="GO:0046872">
    <property type="term" value="F:metal ion binding"/>
    <property type="evidence" value="ECO:0007669"/>
    <property type="project" value="UniProtKB-KW"/>
</dbReference>
<keyword evidence="8 12" id="KW-1133">Transmembrane helix</keyword>
<dbReference type="InterPro" id="IPR039010">
    <property type="entry name" value="Synaptotagmin_SMP"/>
</dbReference>
<evidence type="ECO:0000256" key="12">
    <source>
        <dbReference type="SAM" id="Phobius"/>
    </source>
</evidence>
<keyword evidence="3" id="KW-0813">Transport</keyword>
<reference evidence="15 16" key="1">
    <citation type="submission" date="2023-10" db="EMBL/GenBank/DDBJ databases">
        <title>Chromosome-scale genome assembly provides insights into flower coloration mechanisms of Canna indica.</title>
        <authorList>
            <person name="Li C."/>
        </authorList>
    </citation>
    <scope>NUCLEOTIDE SEQUENCE [LARGE SCALE GENOMIC DNA]</scope>
    <source>
        <tissue evidence="15">Flower</tissue>
    </source>
</reference>
<dbReference type="Gene3D" id="2.60.40.150">
    <property type="entry name" value="C2 domain"/>
    <property type="match status" value="2"/>
</dbReference>
<keyword evidence="11 12" id="KW-0472">Membrane</keyword>
<keyword evidence="6" id="KW-0677">Repeat</keyword>
<dbReference type="PROSITE" id="PS50004">
    <property type="entry name" value="C2"/>
    <property type="match status" value="2"/>
</dbReference>
<dbReference type="CDD" id="cd00030">
    <property type="entry name" value="C2"/>
    <property type="match status" value="1"/>
</dbReference>
<dbReference type="PRINTS" id="PR00360">
    <property type="entry name" value="C2DOMAIN"/>
</dbReference>
<dbReference type="GO" id="GO:0006869">
    <property type="term" value="P:lipid transport"/>
    <property type="evidence" value="ECO:0007669"/>
    <property type="project" value="UniProtKB-KW"/>
</dbReference>
<dbReference type="GO" id="GO:0008289">
    <property type="term" value="F:lipid binding"/>
    <property type="evidence" value="ECO:0007669"/>
    <property type="project" value="UniProtKB-KW"/>
</dbReference>
<keyword evidence="5" id="KW-0479">Metal-binding</keyword>
<name>A0AAQ3JR64_9LILI</name>
<evidence type="ECO:0000256" key="5">
    <source>
        <dbReference type="ARBA" id="ARBA00022723"/>
    </source>
</evidence>
<evidence type="ECO:0000256" key="8">
    <source>
        <dbReference type="ARBA" id="ARBA00022989"/>
    </source>
</evidence>
<feature type="domain" description="C2" evidence="13">
    <location>
        <begin position="423"/>
        <end position="539"/>
    </location>
</feature>
<evidence type="ECO:0000256" key="10">
    <source>
        <dbReference type="ARBA" id="ARBA00023121"/>
    </source>
</evidence>
<organism evidence="15 16">
    <name type="scientific">Canna indica</name>
    <name type="common">Indian-shot</name>
    <dbReference type="NCBI Taxonomy" id="4628"/>
    <lineage>
        <taxon>Eukaryota</taxon>
        <taxon>Viridiplantae</taxon>
        <taxon>Streptophyta</taxon>
        <taxon>Embryophyta</taxon>
        <taxon>Tracheophyta</taxon>
        <taxon>Spermatophyta</taxon>
        <taxon>Magnoliopsida</taxon>
        <taxon>Liliopsida</taxon>
        <taxon>Zingiberales</taxon>
        <taxon>Cannaceae</taxon>
        <taxon>Canna</taxon>
    </lineage>
</organism>
<keyword evidence="16" id="KW-1185">Reference proteome</keyword>
<keyword evidence="7" id="KW-0106">Calcium</keyword>
<dbReference type="Pfam" id="PF17047">
    <property type="entry name" value="SMP_LBD"/>
    <property type="match status" value="1"/>
</dbReference>
<sequence length="558" mass="63981">MELSFLRKGSWRGFGRNWKGLKVGLVSTMLGFVGFGVGITAGVVVGFYLFVRSQPSDVEDPKVRMLVEHDAQLMEDILSEIPPWVKNPDYDRVDWLNKFVELMWPYLNKAICRNAEQVAEPIIAEIAVKYKLKSLKFKTFTLGSIPPTLHGMKVYTTEEKDIIMEPSLKWAANPNVTIVGKAYGFRLTAQVVDLQIFACPRVTLKPLVPSFPCFANIFISLMEKPYIDFGLKLVRADLMAIPGFYRFVQETIKNQVANMFLWPRTVEVQILDVSKALMKHVGILHVKVIRAYELRKKDLLGKSDPYVKLKLSDDKFPSRKTQVKHSNLEPEWNEEFKFVIKDPENQFVELNVYDWERVGQHDKIGMNVIELNELIPDEPTTLTLDLLKIFESVDVQSETSEGQIVVEVTYKPFKEVPESISAQADEVEKTPESTPSGGGMLLVIVHEAQDLEGEHHTNPYVKITFRGDKRKTKRIKKNRNPRWEEEFHFVCEEPPVKDKLHVEVLSKAPSISIHPKESLGYVKVSLADVVNNKRTNQTHHLKFSKNGKIQIELQWSTY</sequence>
<evidence type="ECO:0000256" key="3">
    <source>
        <dbReference type="ARBA" id="ARBA00022448"/>
    </source>
</evidence>
<accession>A0AAQ3JR64</accession>
<evidence type="ECO:0000256" key="7">
    <source>
        <dbReference type="ARBA" id="ARBA00022837"/>
    </source>
</evidence>
<evidence type="ECO:0000313" key="16">
    <source>
        <dbReference type="Proteomes" id="UP001327560"/>
    </source>
</evidence>
<keyword evidence="9" id="KW-0445">Lipid transport</keyword>
<dbReference type="EMBL" id="CP136890">
    <property type="protein sequence ID" value="WOK94686.1"/>
    <property type="molecule type" value="Genomic_DNA"/>
</dbReference>
<keyword evidence="10" id="KW-0446">Lipid-binding</keyword>
<dbReference type="GO" id="GO:0016020">
    <property type="term" value="C:membrane"/>
    <property type="evidence" value="ECO:0007669"/>
    <property type="project" value="UniProtKB-SubCell"/>
</dbReference>